<keyword evidence="3" id="KW-0238">DNA-binding</keyword>
<evidence type="ECO:0000256" key="3">
    <source>
        <dbReference type="ARBA" id="ARBA00023125"/>
    </source>
</evidence>
<dbReference type="SUPFAM" id="SSF101936">
    <property type="entry name" value="DNA-binding pseudobarrel domain"/>
    <property type="match status" value="1"/>
</dbReference>
<reference evidence="6 7" key="1">
    <citation type="submission" date="2020-04" db="EMBL/GenBank/DDBJ databases">
        <title>Plant Genome Project.</title>
        <authorList>
            <person name="Zhang R.-G."/>
        </authorList>
    </citation>
    <scope>NUCLEOTIDE SEQUENCE [LARGE SCALE GENOMIC DNA]</scope>
    <source>
        <strain evidence="6">YNK0</strain>
        <tissue evidence="6">Leaf</tissue>
    </source>
</reference>
<dbReference type="GO" id="GO:0003677">
    <property type="term" value="F:DNA binding"/>
    <property type="evidence" value="ECO:0007669"/>
    <property type="project" value="UniProtKB-KW"/>
</dbReference>
<sequence>MEVKSSIPMWGALLGACSRLAAGLYHKSIEVRRRMRNHGMEKVAGYSLIEVNEKHTYLLLFRALLVVLMEIMKNHHPNKRTAEEEEEILTELMLWYGHEGNRVMNKKARTVEPTVPSAAEIINEKWYKEVEERVGISLRLTLHVNDPWKIRKKLTKSDLGQLSRFLLKTELVERHILRFWGADRIAEAMKLSGTQVKIHDLDTDSRHKLTFKRWSSSNSYIINNNWNVEFVTRRVLRKGDEIGLCWNYYSSYFSFSVLSNGHIL</sequence>
<name>A0A835DUL4_TETSI</name>
<dbReference type="Proteomes" id="UP000655225">
    <property type="component" value="Unassembled WGS sequence"/>
</dbReference>
<dbReference type="InterPro" id="IPR051442">
    <property type="entry name" value="B3_domain"/>
</dbReference>
<dbReference type="PROSITE" id="PS51257">
    <property type="entry name" value="PROKAR_LIPOPROTEIN"/>
    <property type="match status" value="1"/>
</dbReference>
<dbReference type="PANTHER" id="PTHR34269">
    <property type="entry name" value="TRANSCRIPTION FACTOR B3-DOMAIN FAMILY-RELATED"/>
    <property type="match status" value="1"/>
</dbReference>
<dbReference type="AlphaFoldDB" id="A0A835DUL4"/>
<dbReference type="EMBL" id="JABCRI010000001">
    <property type="protein sequence ID" value="KAF8413117.1"/>
    <property type="molecule type" value="Genomic_DNA"/>
</dbReference>
<proteinExistence type="predicted"/>
<dbReference type="OrthoDB" id="1915967at2759"/>
<evidence type="ECO:0008006" key="8">
    <source>
        <dbReference type="Google" id="ProtNLM"/>
    </source>
</evidence>
<evidence type="ECO:0000256" key="5">
    <source>
        <dbReference type="ARBA" id="ARBA00023242"/>
    </source>
</evidence>
<evidence type="ECO:0000313" key="7">
    <source>
        <dbReference type="Proteomes" id="UP000655225"/>
    </source>
</evidence>
<evidence type="ECO:0000256" key="4">
    <source>
        <dbReference type="ARBA" id="ARBA00023163"/>
    </source>
</evidence>
<dbReference type="InterPro" id="IPR015300">
    <property type="entry name" value="DNA-bd_pseudobarrel_sf"/>
</dbReference>
<gene>
    <name evidence="6" type="ORF">HHK36_001093</name>
</gene>
<dbReference type="PANTHER" id="PTHR34269:SF11">
    <property type="entry name" value="B3 DOMAIN PROTEIN"/>
    <property type="match status" value="1"/>
</dbReference>
<comment type="caution">
    <text evidence="6">The sequence shown here is derived from an EMBL/GenBank/DDBJ whole genome shotgun (WGS) entry which is preliminary data.</text>
</comment>
<accession>A0A835DUL4</accession>
<evidence type="ECO:0000256" key="1">
    <source>
        <dbReference type="ARBA" id="ARBA00004123"/>
    </source>
</evidence>
<protein>
    <recommendedName>
        <fullName evidence="8">B3 domain-containing protein</fullName>
    </recommendedName>
</protein>
<dbReference type="Gene3D" id="2.40.330.10">
    <property type="entry name" value="DNA-binding pseudobarrel domain"/>
    <property type="match status" value="1"/>
</dbReference>
<dbReference type="InterPro" id="IPR003340">
    <property type="entry name" value="B3_DNA-bd"/>
</dbReference>
<dbReference type="CDD" id="cd10017">
    <property type="entry name" value="B3_DNA"/>
    <property type="match status" value="1"/>
</dbReference>
<keyword evidence="4" id="KW-0804">Transcription</keyword>
<comment type="subcellular location">
    <subcellularLocation>
        <location evidence="1">Nucleus</location>
    </subcellularLocation>
</comment>
<evidence type="ECO:0000313" key="6">
    <source>
        <dbReference type="EMBL" id="KAF8413117.1"/>
    </source>
</evidence>
<keyword evidence="5" id="KW-0539">Nucleus</keyword>
<organism evidence="6 7">
    <name type="scientific">Tetracentron sinense</name>
    <name type="common">Spur-leaf</name>
    <dbReference type="NCBI Taxonomy" id="13715"/>
    <lineage>
        <taxon>Eukaryota</taxon>
        <taxon>Viridiplantae</taxon>
        <taxon>Streptophyta</taxon>
        <taxon>Embryophyta</taxon>
        <taxon>Tracheophyta</taxon>
        <taxon>Spermatophyta</taxon>
        <taxon>Magnoliopsida</taxon>
        <taxon>Trochodendrales</taxon>
        <taxon>Trochodendraceae</taxon>
        <taxon>Tetracentron</taxon>
    </lineage>
</organism>
<keyword evidence="2" id="KW-0805">Transcription regulation</keyword>
<evidence type="ECO:0000256" key="2">
    <source>
        <dbReference type="ARBA" id="ARBA00023015"/>
    </source>
</evidence>
<dbReference type="GO" id="GO:0005634">
    <property type="term" value="C:nucleus"/>
    <property type="evidence" value="ECO:0007669"/>
    <property type="project" value="UniProtKB-SubCell"/>
</dbReference>
<keyword evidence="7" id="KW-1185">Reference proteome</keyword>